<evidence type="ECO:0000256" key="2">
    <source>
        <dbReference type="SAM" id="MobiDB-lite"/>
    </source>
</evidence>
<dbReference type="GO" id="GO:0008295">
    <property type="term" value="P:spermidine biosynthetic process"/>
    <property type="evidence" value="ECO:0007669"/>
    <property type="project" value="UniProtKB-KW"/>
</dbReference>
<evidence type="ECO:0000313" key="5">
    <source>
        <dbReference type="Proteomes" id="UP000494245"/>
    </source>
</evidence>
<proteinExistence type="predicted"/>
<evidence type="ECO:0000256" key="1">
    <source>
        <dbReference type="ARBA" id="ARBA00023066"/>
    </source>
</evidence>
<dbReference type="GO" id="GO:0005829">
    <property type="term" value="C:cytosol"/>
    <property type="evidence" value="ECO:0007669"/>
    <property type="project" value="TreeGrafter"/>
</dbReference>
<comment type="caution">
    <text evidence="4">The sequence shown here is derived from an EMBL/GenBank/DDBJ whole genome shotgun (WGS) entry which is preliminary data.</text>
</comment>
<dbReference type="InterPro" id="IPR029063">
    <property type="entry name" value="SAM-dependent_MTases_sf"/>
</dbReference>
<dbReference type="Gene3D" id="3.40.50.150">
    <property type="entry name" value="Vaccinia Virus protein VP39"/>
    <property type="match status" value="1"/>
</dbReference>
<feature type="transmembrane region" description="Helical" evidence="3">
    <location>
        <begin position="434"/>
        <end position="452"/>
    </location>
</feature>
<feature type="transmembrane region" description="Helical" evidence="3">
    <location>
        <begin position="128"/>
        <end position="153"/>
    </location>
</feature>
<accession>A0A6V8LQF0</accession>
<dbReference type="PANTHER" id="PTHR11558:SF11">
    <property type="entry name" value="SPERMIDINE SYNTHASE"/>
    <property type="match status" value="1"/>
</dbReference>
<keyword evidence="4" id="KW-0808">Transferase</keyword>
<feature type="transmembrane region" description="Helical" evidence="3">
    <location>
        <begin position="408"/>
        <end position="428"/>
    </location>
</feature>
<feature type="transmembrane region" description="Helical" evidence="3">
    <location>
        <begin position="461"/>
        <end position="480"/>
    </location>
</feature>
<feature type="transmembrane region" description="Helical" evidence="3">
    <location>
        <begin position="21"/>
        <end position="40"/>
    </location>
</feature>
<dbReference type="InterPro" id="IPR001045">
    <property type="entry name" value="Spermi_synthase"/>
</dbReference>
<organism evidence="4 5">
    <name type="scientific">Fundidesulfovibrio magnetotacticus</name>
    <dbReference type="NCBI Taxonomy" id="2730080"/>
    <lineage>
        <taxon>Bacteria</taxon>
        <taxon>Pseudomonadati</taxon>
        <taxon>Thermodesulfobacteriota</taxon>
        <taxon>Desulfovibrionia</taxon>
        <taxon>Desulfovibrionales</taxon>
        <taxon>Desulfovibrionaceae</taxon>
        <taxon>Fundidesulfovibrio</taxon>
    </lineage>
</organism>
<feature type="transmembrane region" description="Helical" evidence="3">
    <location>
        <begin position="290"/>
        <end position="310"/>
    </location>
</feature>
<evidence type="ECO:0000256" key="3">
    <source>
        <dbReference type="SAM" id="Phobius"/>
    </source>
</evidence>
<dbReference type="Pfam" id="PF01564">
    <property type="entry name" value="Spermine_synth"/>
    <property type="match status" value="1"/>
</dbReference>
<feature type="region of interest" description="Disordered" evidence="2">
    <location>
        <begin position="231"/>
        <end position="251"/>
    </location>
</feature>
<dbReference type="NCBIfam" id="NF037959">
    <property type="entry name" value="MFS_SpdSyn"/>
    <property type="match status" value="1"/>
</dbReference>
<keyword evidence="5" id="KW-1185">Reference proteome</keyword>
<reference evidence="4 5" key="2">
    <citation type="submission" date="2020-05" db="EMBL/GenBank/DDBJ databases">
        <title>Draft genome sequence of Desulfovibrio sp. strainFSS-1.</title>
        <authorList>
            <person name="Shimoshige H."/>
            <person name="Kobayashi H."/>
            <person name="Maekawa T."/>
        </authorList>
    </citation>
    <scope>NUCLEOTIDE SEQUENCE [LARGE SCALE GENOMIC DNA]</scope>
    <source>
        <strain evidence="4 5">SIID29052-01</strain>
    </source>
</reference>
<dbReference type="Proteomes" id="UP000494245">
    <property type="component" value="Unassembled WGS sequence"/>
</dbReference>
<feature type="transmembrane region" description="Helical" evidence="3">
    <location>
        <begin position="192"/>
        <end position="212"/>
    </location>
</feature>
<feature type="transmembrane region" description="Helical" evidence="3">
    <location>
        <begin position="165"/>
        <end position="186"/>
    </location>
</feature>
<dbReference type="SUPFAM" id="SSF53335">
    <property type="entry name" value="S-adenosyl-L-methionine-dependent methyltransferases"/>
    <property type="match status" value="1"/>
</dbReference>
<feature type="transmembrane region" description="Helical" evidence="3">
    <location>
        <begin position="322"/>
        <end position="340"/>
    </location>
</feature>
<feature type="transmembrane region" description="Helical" evidence="3">
    <location>
        <begin position="360"/>
        <end position="387"/>
    </location>
</feature>
<gene>
    <name evidence="4" type="primary">speE_1</name>
    <name evidence="4" type="ORF">NNJEOMEG_00174</name>
</gene>
<keyword evidence="3" id="KW-1133">Transmembrane helix</keyword>
<dbReference type="CDD" id="cd02440">
    <property type="entry name" value="AdoMet_MTases"/>
    <property type="match status" value="1"/>
</dbReference>
<feature type="transmembrane region" description="Helical" evidence="3">
    <location>
        <begin position="256"/>
        <end position="278"/>
    </location>
</feature>
<feature type="transmembrane region" description="Helical" evidence="3">
    <location>
        <begin position="52"/>
        <end position="74"/>
    </location>
</feature>
<name>A0A6V8LQF0_9BACT</name>
<dbReference type="Gene3D" id="1.20.1250.20">
    <property type="entry name" value="MFS general substrate transporter like domains"/>
    <property type="match status" value="1"/>
</dbReference>
<reference evidence="4 5" key="1">
    <citation type="submission" date="2020-04" db="EMBL/GenBank/DDBJ databases">
        <authorList>
            <consortium name="Desulfovibrio sp. FSS-1 genome sequencing consortium"/>
            <person name="Shimoshige H."/>
            <person name="Kobayashi H."/>
            <person name="Maekawa T."/>
        </authorList>
    </citation>
    <scope>NUCLEOTIDE SEQUENCE [LARGE SCALE GENOMIC DNA]</scope>
    <source>
        <strain evidence="4 5">SIID29052-01</strain>
    </source>
</reference>
<keyword evidence="3" id="KW-0812">Transmembrane</keyword>
<dbReference type="InterPro" id="IPR036259">
    <property type="entry name" value="MFS_trans_sf"/>
</dbReference>
<dbReference type="EC" id="2.5.1.-" evidence="4"/>
<dbReference type="PANTHER" id="PTHR11558">
    <property type="entry name" value="SPERMIDINE/SPERMINE SYNTHASE"/>
    <property type="match status" value="1"/>
</dbReference>
<feature type="transmembrane region" description="Helical" evidence="3">
    <location>
        <begin position="86"/>
        <end position="108"/>
    </location>
</feature>
<dbReference type="AlphaFoldDB" id="A0A6V8LQF0"/>
<dbReference type="SUPFAM" id="SSF103473">
    <property type="entry name" value="MFS general substrate transporter"/>
    <property type="match status" value="1"/>
</dbReference>
<keyword evidence="1" id="KW-0745">Spermidine biosynthesis</keyword>
<protein>
    <submittedName>
        <fullName evidence="4">Polyamine aminopropyltransferase</fullName>
        <ecNumber evidence="4">2.5.1.-</ecNumber>
    </submittedName>
</protein>
<dbReference type="GO" id="GO:0004766">
    <property type="term" value="F:spermidine synthase activity"/>
    <property type="evidence" value="ECO:0007669"/>
    <property type="project" value="TreeGrafter"/>
</dbReference>
<dbReference type="EMBL" id="BLTE01000001">
    <property type="protein sequence ID" value="GFK92349.1"/>
    <property type="molecule type" value="Genomic_DNA"/>
</dbReference>
<evidence type="ECO:0000313" key="4">
    <source>
        <dbReference type="EMBL" id="GFK92349.1"/>
    </source>
</evidence>
<keyword evidence="3" id="KW-0472">Membrane</keyword>
<sequence>MARPRRTFPGAPPRPVAVPPVVCALVFATGAAAMMDQIVWQRYLARLLGGDASATAVVLAAFLGGLSLGYRAFGRLAQRVRNPYKAYALAEGFIGLWCLAFPALFAAVEQASAGLSLTPPWGLALQGLALAAVLVGPPTVCMGATAPLLTQALSRDVATSGAVHARVYGVNTAGAFLGAVAAGYVAVPELGLPGTLVLAASLNLLAAAWFALARDPVQAGTAASVAASASSGGRSLDEEGGPGAGPPSPSSPGRGLGFALMGLAFLNGFQSMGLENVLVRFVALSSGGSAYAFTMVVGMFVLAIAAGALLAGRFARLGTRAVWLNQMAIAALLLLLFPSLDTWPYWAHRLRLLFAPDLAGFWACQAAGFAALSLAAGGPALLIGAAVPLVFNRLRSDLATVGSLSGRILCANTVGNLTGSLAAGILLHPLLNNGQIYLLCAVLSLAGAWLAARELGPRTRLTTGLAALAALALIPAAPGYDAQRFMMGTFRLQMPLASSCVSPKTFFDEFHDGVERLFQEDGPEGTASVLRAPRQIWHSEQPLAVFVNGKSDSSTVADMSTLRLLAHIPALLAPSRGRSLVIGLGTGVTSGELARYADASSIETAEISSSVIKALPLFAAFTGGVHREPRHRLLHGDAFRILARSADQWDLIVSEPSNPWVLGVDALFSREFYRLADQCLAPGGVFAQWVHVHDASAQVLGTVISTLRERFPCVRVFMTQANDLLLLASREDLAPGVTAAGALWAASPGVRASLAEAGICSLEALLGREFPLPALTGPVQTLDKPMLHYIAGRNYFMGARVSERQLLSGAPLNAQGLLERYVSIRPEGRLERAEASAILSSAVDRRGEEATPLPLEKQLEERLETIMR</sequence>